<sequence length="414" mass="46728">MKWTKRGLFHSRLTGSWIKNFKAWKMALDWTVWVYFLVPGTWIAAGTYLEWWREEPFWLTQLPDWVVLLPLLFFALGGGLRVFLHEADMLFLLQRREWLSSLIRYGAFYTLLMQAAGTALLCGVLLLPLVKGLGLSSGSILALGMFTLVMKFAIGLIQNMMFGRWKGLQKLGVDLLTALLASAVYLTAALPLLYEPLWLLLAALAAAAAGAGLLRRKLRMKGTFTADVEQERKASAVVTEMLLTPVMEKKPLIKLEKPLVFRQSGRIFRKSDAGTMLAEMRMKAFLRKFANIRLWVSFFAVSTAAIAASPGWLGLLLAGTLPLLAGSWLQQHWKEWAKEPFIIQFNWEDESLRQGAFLSGWLLLLPGVIWLFLLAGWLTGGLMMSAVMAVSGVFYWWTMNKLLNTIMDPVTNKE</sequence>
<dbReference type="AlphaFoldDB" id="A0A2W1LL89"/>
<dbReference type="OrthoDB" id="2448479at2"/>
<feature type="transmembrane region" description="Helical" evidence="1">
    <location>
        <begin position="196"/>
        <end position="214"/>
    </location>
</feature>
<feature type="transmembrane region" description="Helical" evidence="1">
    <location>
        <begin position="139"/>
        <end position="159"/>
    </location>
</feature>
<feature type="transmembrane region" description="Helical" evidence="1">
    <location>
        <begin position="105"/>
        <end position="127"/>
    </location>
</feature>
<feature type="transmembrane region" description="Helical" evidence="1">
    <location>
        <begin position="27"/>
        <end position="45"/>
    </location>
</feature>
<accession>A0A2W1LL89</accession>
<dbReference type="RefSeq" id="WP_111147285.1">
    <property type="nucleotide sequence ID" value="NZ_QKRB01000044.1"/>
</dbReference>
<dbReference type="Proteomes" id="UP000249522">
    <property type="component" value="Unassembled WGS sequence"/>
</dbReference>
<feature type="transmembrane region" description="Helical" evidence="1">
    <location>
        <begin position="65"/>
        <end position="84"/>
    </location>
</feature>
<dbReference type="GO" id="GO:0016020">
    <property type="term" value="C:membrane"/>
    <property type="evidence" value="ECO:0007669"/>
    <property type="project" value="InterPro"/>
</dbReference>
<proteinExistence type="predicted"/>
<organism evidence="2 3">
    <name type="scientific">Paenibacillus sambharensis</name>
    <dbReference type="NCBI Taxonomy" id="1803190"/>
    <lineage>
        <taxon>Bacteria</taxon>
        <taxon>Bacillati</taxon>
        <taxon>Bacillota</taxon>
        <taxon>Bacilli</taxon>
        <taxon>Bacillales</taxon>
        <taxon>Paenibacillaceae</taxon>
        <taxon>Paenibacillus</taxon>
    </lineage>
</organism>
<name>A0A2W1LL89_9BACL</name>
<dbReference type="Pfam" id="PF05975">
    <property type="entry name" value="EcsB"/>
    <property type="match status" value="1"/>
</dbReference>
<keyword evidence="1" id="KW-1133">Transmembrane helix</keyword>
<evidence type="ECO:0000256" key="1">
    <source>
        <dbReference type="SAM" id="Phobius"/>
    </source>
</evidence>
<feature type="transmembrane region" description="Helical" evidence="1">
    <location>
        <begin position="171"/>
        <end position="190"/>
    </location>
</feature>
<protein>
    <submittedName>
        <fullName evidence="2">Uncharacterized protein</fullName>
    </submittedName>
</protein>
<gene>
    <name evidence="2" type="ORF">DNH61_14145</name>
</gene>
<keyword evidence="1" id="KW-0472">Membrane</keyword>
<evidence type="ECO:0000313" key="2">
    <source>
        <dbReference type="EMBL" id="PZD95655.1"/>
    </source>
</evidence>
<comment type="caution">
    <text evidence="2">The sequence shown here is derived from an EMBL/GenBank/DDBJ whole genome shotgun (WGS) entry which is preliminary data.</text>
</comment>
<keyword evidence="3" id="KW-1185">Reference proteome</keyword>
<dbReference type="EMBL" id="QKRB01000044">
    <property type="protein sequence ID" value="PZD95655.1"/>
    <property type="molecule type" value="Genomic_DNA"/>
</dbReference>
<keyword evidence="1" id="KW-0812">Transmembrane</keyword>
<reference evidence="2 3" key="1">
    <citation type="submission" date="2018-06" db="EMBL/GenBank/DDBJ databases">
        <title>Paenibacillus imtechensis sp. nov.</title>
        <authorList>
            <person name="Pinnaka A.K."/>
            <person name="Singh H."/>
            <person name="Kaur M."/>
        </authorList>
    </citation>
    <scope>NUCLEOTIDE SEQUENCE [LARGE SCALE GENOMIC DNA]</scope>
    <source>
        <strain evidence="2 3">SMB1</strain>
    </source>
</reference>
<feature type="transmembrane region" description="Helical" evidence="1">
    <location>
        <begin position="368"/>
        <end position="397"/>
    </location>
</feature>
<dbReference type="InterPro" id="IPR010288">
    <property type="entry name" value="EcsB_ABC"/>
</dbReference>
<feature type="transmembrane region" description="Helical" evidence="1">
    <location>
        <begin position="290"/>
        <end position="313"/>
    </location>
</feature>
<evidence type="ECO:0000313" key="3">
    <source>
        <dbReference type="Proteomes" id="UP000249522"/>
    </source>
</evidence>